<evidence type="ECO:0000313" key="2">
    <source>
        <dbReference type="Proteomes" id="UP000295097"/>
    </source>
</evidence>
<comment type="caution">
    <text evidence="1">The sequence shown here is derived from an EMBL/GenBank/DDBJ whole genome shotgun (WGS) entry which is preliminary data.</text>
</comment>
<accession>A0A4R3NUQ5</accession>
<dbReference type="EMBL" id="SMAR01000019">
    <property type="protein sequence ID" value="TCT37275.1"/>
    <property type="molecule type" value="Genomic_DNA"/>
</dbReference>
<dbReference type="AlphaFoldDB" id="A0A4R3NUQ5"/>
<reference evidence="1 2" key="1">
    <citation type="submission" date="2019-03" db="EMBL/GenBank/DDBJ databases">
        <title>Freshwater and sediment microbial communities from various areas in North America, analyzing microbe dynamics in response to fracking.</title>
        <authorList>
            <person name="Lamendella R."/>
        </authorList>
    </citation>
    <scope>NUCLEOTIDE SEQUENCE [LARGE SCALE GENOMIC DNA]</scope>
    <source>
        <strain evidence="1 2">175.2</strain>
    </source>
</reference>
<keyword evidence="2" id="KW-1185">Reference proteome</keyword>
<sequence>MRSISDKTIQMLKAVCRRAVDISGGPENFQHCTRVGQAQLSRYTLPSPDFAKYLMPIDVALEADLEAGMPIIVSELARLQGYRLVRDDVAHDVEALAYRDIGELNRGFGALLNAAFEALEDGNVDPREKRVLQRLLDEFMKVMTVFADRVEGRSE</sequence>
<dbReference type="RefSeq" id="WP_132312113.1">
    <property type="nucleotide sequence ID" value="NZ_SMAR01000019.1"/>
</dbReference>
<organism evidence="1 2">
    <name type="scientific">Martelella mediterranea</name>
    <dbReference type="NCBI Taxonomy" id="293089"/>
    <lineage>
        <taxon>Bacteria</taxon>
        <taxon>Pseudomonadati</taxon>
        <taxon>Pseudomonadota</taxon>
        <taxon>Alphaproteobacteria</taxon>
        <taxon>Hyphomicrobiales</taxon>
        <taxon>Aurantimonadaceae</taxon>
        <taxon>Martelella</taxon>
    </lineage>
</organism>
<name>A0A4R3NUQ5_9HYPH</name>
<proteinExistence type="predicted"/>
<gene>
    <name evidence="1" type="ORF">EDC90_101912</name>
</gene>
<dbReference type="Proteomes" id="UP000295097">
    <property type="component" value="Unassembled WGS sequence"/>
</dbReference>
<evidence type="ECO:0000313" key="1">
    <source>
        <dbReference type="EMBL" id="TCT37275.1"/>
    </source>
</evidence>
<protein>
    <submittedName>
        <fullName evidence="1">Uncharacterized protein</fullName>
    </submittedName>
</protein>
<dbReference type="OrthoDB" id="8369924at2"/>